<sequence>MSTRRSQQTRNVAASGGSLEAADGGKGQSSSSGARPGPSPGPGEALTPAMLRERWSKMTDSPSVLGFYGHSRGEYRCFSNFYDQKGEPFDFHVPASFLSGLGQNVPHVVSCNFSEKAIMLCKAAVMGDVEAYMQIVRSADPRKAKALGRGVRGFVPQLWDSVVCSVAFEVVHQKFSKTPSIQRVLLRTGKRLIAEATMNDANWGIGINTGDPRVQRPAEWEGSNILGWALMEARDALRRCERAPLGQEAMTTVIDLEESASGPHASEETTQTKDEPRPSKRRWQKR</sequence>
<dbReference type="AlphaFoldDB" id="A0A7S4R376"/>
<evidence type="ECO:0000256" key="1">
    <source>
        <dbReference type="SAM" id="MobiDB-lite"/>
    </source>
</evidence>
<evidence type="ECO:0000259" key="2">
    <source>
        <dbReference type="Pfam" id="PF08719"/>
    </source>
</evidence>
<feature type="compositionally biased region" description="Polar residues" evidence="1">
    <location>
        <begin position="1"/>
        <end position="12"/>
    </location>
</feature>
<feature type="domain" description="NADAR" evidence="2">
    <location>
        <begin position="67"/>
        <end position="238"/>
    </location>
</feature>
<feature type="region of interest" description="Disordered" evidence="1">
    <location>
        <begin position="255"/>
        <end position="286"/>
    </location>
</feature>
<dbReference type="SUPFAM" id="SSF143990">
    <property type="entry name" value="YbiA-like"/>
    <property type="match status" value="1"/>
</dbReference>
<name>A0A7S4R376_9DINO</name>
<gene>
    <name evidence="3" type="ORF">AMON00008_LOCUS29557</name>
</gene>
<dbReference type="NCBIfam" id="TIGR02464">
    <property type="entry name" value="ribofla_fusion"/>
    <property type="match status" value="1"/>
</dbReference>
<feature type="compositionally biased region" description="Basic and acidic residues" evidence="1">
    <location>
        <begin position="265"/>
        <end position="278"/>
    </location>
</feature>
<dbReference type="InterPro" id="IPR037238">
    <property type="entry name" value="YbiA-like_sf"/>
</dbReference>
<reference evidence="3" key="1">
    <citation type="submission" date="2021-01" db="EMBL/GenBank/DDBJ databases">
        <authorList>
            <person name="Corre E."/>
            <person name="Pelletier E."/>
            <person name="Niang G."/>
            <person name="Scheremetjew M."/>
            <person name="Finn R."/>
            <person name="Kale V."/>
            <person name="Holt S."/>
            <person name="Cochrane G."/>
            <person name="Meng A."/>
            <person name="Brown T."/>
            <person name="Cohen L."/>
        </authorList>
    </citation>
    <scope>NUCLEOTIDE SEQUENCE</scope>
    <source>
        <strain evidence="3">CCMP3105</strain>
    </source>
</reference>
<dbReference type="EMBL" id="HBNR01042505">
    <property type="protein sequence ID" value="CAE4602152.1"/>
    <property type="molecule type" value="Transcribed_RNA"/>
</dbReference>
<dbReference type="InterPro" id="IPR012816">
    <property type="entry name" value="NADAR"/>
</dbReference>
<proteinExistence type="predicted"/>
<accession>A0A7S4R376</accession>
<evidence type="ECO:0000313" key="3">
    <source>
        <dbReference type="EMBL" id="CAE4602152.1"/>
    </source>
</evidence>
<dbReference type="CDD" id="cd15457">
    <property type="entry name" value="NADAR"/>
    <property type="match status" value="1"/>
</dbReference>
<feature type="region of interest" description="Disordered" evidence="1">
    <location>
        <begin position="1"/>
        <end position="46"/>
    </location>
</feature>
<protein>
    <recommendedName>
        <fullName evidence="2">NADAR domain-containing protein</fullName>
    </recommendedName>
</protein>
<organism evidence="3">
    <name type="scientific">Alexandrium monilatum</name>
    <dbReference type="NCBI Taxonomy" id="311494"/>
    <lineage>
        <taxon>Eukaryota</taxon>
        <taxon>Sar</taxon>
        <taxon>Alveolata</taxon>
        <taxon>Dinophyceae</taxon>
        <taxon>Gonyaulacales</taxon>
        <taxon>Pyrocystaceae</taxon>
        <taxon>Alexandrium</taxon>
    </lineage>
</organism>
<dbReference type="Pfam" id="PF08719">
    <property type="entry name" value="NADAR"/>
    <property type="match status" value="1"/>
</dbReference>
<dbReference type="Gene3D" id="1.10.357.40">
    <property type="entry name" value="YbiA-like"/>
    <property type="match status" value="1"/>
</dbReference>